<dbReference type="InterPro" id="IPR008271">
    <property type="entry name" value="Ser/Thr_kinase_AS"/>
</dbReference>
<feature type="domain" description="Protein kinase" evidence="1">
    <location>
        <begin position="1"/>
        <end position="196"/>
    </location>
</feature>
<dbReference type="GO" id="GO:0004674">
    <property type="term" value="F:protein serine/threonine kinase activity"/>
    <property type="evidence" value="ECO:0007669"/>
    <property type="project" value="TreeGrafter"/>
</dbReference>
<dbReference type="PROSITE" id="PS00108">
    <property type="entry name" value="PROTEIN_KINASE_ST"/>
    <property type="match status" value="1"/>
</dbReference>
<dbReference type="InterPro" id="IPR000719">
    <property type="entry name" value="Prot_kinase_dom"/>
</dbReference>
<dbReference type="PROSITE" id="PS50011">
    <property type="entry name" value="PROTEIN_KINASE_DOM"/>
    <property type="match status" value="1"/>
</dbReference>
<feature type="non-terminal residue" evidence="2">
    <location>
        <position position="196"/>
    </location>
</feature>
<evidence type="ECO:0000259" key="1">
    <source>
        <dbReference type="PROSITE" id="PS50011"/>
    </source>
</evidence>
<keyword evidence="2" id="KW-0418">Kinase</keyword>
<keyword evidence="2" id="KW-0808">Transferase</keyword>
<dbReference type="Gene3D" id="1.10.510.10">
    <property type="entry name" value="Transferase(Phosphotransferase) domain 1"/>
    <property type="match status" value="1"/>
</dbReference>
<dbReference type="EMBL" id="MU004195">
    <property type="protein sequence ID" value="KAF2491518.1"/>
    <property type="molecule type" value="Genomic_DNA"/>
</dbReference>
<dbReference type="SMART" id="SM00220">
    <property type="entry name" value="S_TKc"/>
    <property type="match status" value="1"/>
</dbReference>
<protein>
    <submittedName>
        <fullName evidence="2">Kinase-like protein</fullName>
    </submittedName>
</protein>
<dbReference type="InterPro" id="IPR011009">
    <property type="entry name" value="Kinase-like_dom_sf"/>
</dbReference>
<dbReference type="PANTHER" id="PTHR24361">
    <property type="entry name" value="MITOGEN-ACTIVATED KINASE KINASE KINASE"/>
    <property type="match status" value="1"/>
</dbReference>
<organism evidence="2 3">
    <name type="scientific">Lophium mytilinum</name>
    <dbReference type="NCBI Taxonomy" id="390894"/>
    <lineage>
        <taxon>Eukaryota</taxon>
        <taxon>Fungi</taxon>
        <taxon>Dikarya</taxon>
        <taxon>Ascomycota</taxon>
        <taxon>Pezizomycotina</taxon>
        <taxon>Dothideomycetes</taxon>
        <taxon>Pleosporomycetidae</taxon>
        <taxon>Mytilinidiales</taxon>
        <taxon>Mytilinidiaceae</taxon>
        <taxon>Lophium</taxon>
    </lineage>
</organism>
<dbReference type="SUPFAM" id="SSF56112">
    <property type="entry name" value="Protein kinase-like (PK-like)"/>
    <property type="match status" value="1"/>
</dbReference>
<dbReference type="Pfam" id="PF00069">
    <property type="entry name" value="Pkinase"/>
    <property type="match status" value="1"/>
</dbReference>
<reference evidence="2" key="1">
    <citation type="journal article" date="2020" name="Stud. Mycol.">
        <title>101 Dothideomycetes genomes: a test case for predicting lifestyles and emergence of pathogens.</title>
        <authorList>
            <person name="Haridas S."/>
            <person name="Albert R."/>
            <person name="Binder M."/>
            <person name="Bloem J."/>
            <person name="Labutti K."/>
            <person name="Salamov A."/>
            <person name="Andreopoulos B."/>
            <person name="Baker S."/>
            <person name="Barry K."/>
            <person name="Bills G."/>
            <person name="Bluhm B."/>
            <person name="Cannon C."/>
            <person name="Castanera R."/>
            <person name="Culley D."/>
            <person name="Daum C."/>
            <person name="Ezra D."/>
            <person name="Gonzalez J."/>
            <person name="Henrissat B."/>
            <person name="Kuo A."/>
            <person name="Liang C."/>
            <person name="Lipzen A."/>
            <person name="Lutzoni F."/>
            <person name="Magnuson J."/>
            <person name="Mondo S."/>
            <person name="Nolan M."/>
            <person name="Ohm R."/>
            <person name="Pangilinan J."/>
            <person name="Park H.-J."/>
            <person name="Ramirez L."/>
            <person name="Alfaro M."/>
            <person name="Sun H."/>
            <person name="Tritt A."/>
            <person name="Yoshinaga Y."/>
            <person name="Zwiers L.-H."/>
            <person name="Turgeon B."/>
            <person name="Goodwin S."/>
            <person name="Spatafora J."/>
            <person name="Crous P."/>
            <person name="Grigoriev I."/>
        </authorList>
    </citation>
    <scope>NUCLEOTIDE SEQUENCE</scope>
    <source>
        <strain evidence="2">CBS 269.34</strain>
    </source>
</reference>
<dbReference type="OrthoDB" id="4062651at2759"/>
<evidence type="ECO:0000313" key="3">
    <source>
        <dbReference type="Proteomes" id="UP000799750"/>
    </source>
</evidence>
<name>A0A6A6QGH8_9PEZI</name>
<proteinExistence type="predicted"/>
<feature type="non-terminal residue" evidence="2">
    <location>
        <position position="1"/>
    </location>
</feature>
<dbReference type="CDD" id="cd00180">
    <property type="entry name" value="PKc"/>
    <property type="match status" value="1"/>
</dbReference>
<gene>
    <name evidence="2" type="ORF">BU16DRAFT_418959</name>
</gene>
<sequence>EEIVGRGALACVSKFRLDSGQPIALKECIIPQQHRENPLKRCKHGMSLVREFQALSRLRHRHIMACFGLLLDSRHIGLMMPIGRGTLRELLENQLPASTPTNSVEHLGCLASAVAAIHDKEVCHGDLKPENILIMQDDRWCIADFGSCTIASIPDYGSSMAFTRRYAAPEVISHQSSTSRASDMFSLGCVFLETTM</sequence>
<dbReference type="Proteomes" id="UP000799750">
    <property type="component" value="Unassembled WGS sequence"/>
</dbReference>
<dbReference type="GO" id="GO:0005737">
    <property type="term" value="C:cytoplasm"/>
    <property type="evidence" value="ECO:0007669"/>
    <property type="project" value="TreeGrafter"/>
</dbReference>
<accession>A0A6A6QGH8</accession>
<keyword evidence="3" id="KW-1185">Reference proteome</keyword>
<dbReference type="AlphaFoldDB" id="A0A6A6QGH8"/>
<evidence type="ECO:0000313" key="2">
    <source>
        <dbReference type="EMBL" id="KAF2491518.1"/>
    </source>
</evidence>
<dbReference type="InterPro" id="IPR053235">
    <property type="entry name" value="Ser_Thr_kinase"/>
</dbReference>
<dbReference type="GO" id="GO:0005524">
    <property type="term" value="F:ATP binding"/>
    <property type="evidence" value="ECO:0007669"/>
    <property type="project" value="InterPro"/>
</dbReference>